<proteinExistence type="predicted"/>
<name>A0ABR7IPS5_9CLOT</name>
<comment type="caution">
    <text evidence="1">The sequence shown here is derived from an EMBL/GenBank/DDBJ whole genome shotgun (WGS) entry which is preliminary data.</text>
</comment>
<evidence type="ECO:0000313" key="2">
    <source>
        <dbReference type="Proteomes" id="UP000649151"/>
    </source>
</evidence>
<evidence type="ECO:0000313" key="1">
    <source>
        <dbReference type="EMBL" id="MBC5787064.1"/>
    </source>
</evidence>
<reference evidence="1 2" key="1">
    <citation type="submission" date="2020-08" db="EMBL/GenBank/DDBJ databases">
        <title>Genome public.</title>
        <authorList>
            <person name="Liu C."/>
            <person name="Sun Q."/>
        </authorList>
    </citation>
    <scope>NUCLEOTIDE SEQUENCE [LARGE SCALE GENOMIC DNA]</scope>
    <source>
        <strain evidence="1 2">NSJ-27</strain>
    </source>
</reference>
<keyword evidence="2" id="KW-1185">Reference proteome</keyword>
<sequence>MARKVFVEVTAKFDTEGNLTPLSIRWEDGTIFPIDRVLDRRRAASLKAGGQGIRYTIRINGHQTYLFYEEPRWFVEGKEG</sequence>
<dbReference type="Proteomes" id="UP000649151">
    <property type="component" value="Unassembled WGS sequence"/>
</dbReference>
<protein>
    <submittedName>
        <fullName evidence="1">Uncharacterized protein</fullName>
    </submittedName>
</protein>
<dbReference type="EMBL" id="JACOQK010000001">
    <property type="protein sequence ID" value="MBC5787064.1"/>
    <property type="molecule type" value="Genomic_DNA"/>
</dbReference>
<accession>A0ABR7IPS5</accession>
<organism evidence="1 2">
    <name type="scientific">Clostridium facile</name>
    <dbReference type="NCBI Taxonomy" id="2763035"/>
    <lineage>
        <taxon>Bacteria</taxon>
        <taxon>Bacillati</taxon>
        <taxon>Bacillota</taxon>
        <taxon>Clostridia</taxon>
        <taxon>Eubacteriales</taxon>
        <taxon>Clostridiaceae</taxon>
        <taxon>Clostridium</taxon>
    </lineage>
</organism>
<gene>
    <name evidence="1" type="ORF">H8Z77_03370</name>
</gene>
<dbReference type="RefSeq" id="WP_069988755.1">
    <property type="nucleotide sequence ID" value="NZ_JACOQK010000001.1"/>
</dbReference>